<organism evidence="7 8">
    <name type="scientific">Coccomyxa viridis</name>
    <dbReference type="NCBI Taxonomy" id="1274662"/>
    <lineage>
        <taxon>Eukaryota</taxon>
        <taxon>Viridiplantae</taxon>
        <taxon>Chlorophyta</taxon>
        <taxon>core chlorophytes</taxon>
        <taxon>Trebouxiophyceae</taxon>
        <taxon>Trebouxiophyceae incertae sedis</taxon>
        <taxon>Coccomyxaceae</taxon>
        <taxon>Coccomyxa</taxon>
    </lineage>
</organism>
<feature type="compositionally biased region" description="Polar residues" evidence="5">
    <location>
        <begin position="1108"/>
        <end position="1141"/>
    </location>
</feature>
<feature type="region of interest" description="Disordered" evidence="5">
    <location>
        <begin position="1279"/>
        <end position="1298"/>
    </location>
</feature>
<evidence type="ECO:0000256" key="5">
    <source>
        <dbReference type="SAM" id="MobiDB-lite"/>
    </source>
</evidence>
<keyword evidence="1" id="KW-0479">Metal-binding</keyword>
<sequence length="1377" mass="149299">MTPKADSGAATESAQALPEAAQAGGQQQQQQQGATTAKDRGSASAAQQSRPSKQKHPDSAGSKRFTPAQQAVVAALMVVLKRAMKDGKDAAVAAKQTLMSNNPDTHSLLQLLPDSEPLPTVQQVEQQASKQLIKNLTDLAAQCEAANCKPLEVFARSVQCTTREAGTQGVLRNARLKAKRRQLIDVDTEWWQEALKTLQKLGVQPNVGNVVAAYLQVIPVLRTDDRADMLVALALGLNHMLPGTLNALAAPACEQVTRVPALITLVPFFTAALQAYQMRAIQCRRSFAHMVLLEDLDGEDVATNRNIMPVTPAKPGAEQLLRYMIAAEPSVSPMWTTPVQDACHPTSCAAAEEASEEKHSCKRLAWECLKEFIPPHLAPIFKWMIQAMDLSNVDGIMERAFSGKEPRPKTLSTELFPGVWEELYCAIDSDTVNMRPALVRSAARHVQSYVQVWMSLAEQLFIDLPLVLDLRMQAQGFAPSELPSGVKSAILDISTSVGPDTADGEYGLLTPLVESMHCGYKAGEDAASEFWYHKALAQLYDITIYHPEDAKADKAVDIVLTRPLRILKPKKALDLHTPEEERAALVKRRVKKVFANHSQIAGGRGMTLRGHLENIAGICSDGWGAGKPDVAHLIDILADRVCTKRKVAAPCQDVSAVEVFKLSMLAEDLARVIESARQIATFMEYHNYAATMTVLQGLPRNLADMSDPDKLACDPGLPALCRSVTRQIQVHRHIASVLEVPLRNYLVELLEKQGVDTIQPPLIEFCEATCERAESIPADVATATKEHINMCITFLWHEGVSAGPEDPVLVLLGKLIGICTSPDTEWPPAKAISQILPGLLECLIQQHQWPHGLDKHRLWLIKPKQLIADISARHTRNARRKDIPVEEHIHNVMAVRGLKGEEAEFLMNCFKEFWAAQDWEAAAHAPETPGTDEATSARHDTLPADSSASAEEHLSSAKAGGGAAHSNCRAADTQDLNQHGTTRAANVAADAAEGTDGKRAANQAGESMPAQDKQEPKSNMSEAETAEKAEKRKAKKARQRAARAQAAAQTTEAEGAESKDLSLAEKKSSASKQDSSAEEEAAKQLPDPSHTISDSVSADADNLLAPTTPAQSSEVAAKSRSPSISPQPTLQLQTSMPQGQQEPDLPRLGFPAARAAEHAAQEEEPGQEPWQEVRASRRKPVSQASPFAGSQKAQKQSRQSYDQGDAAASPPRPRTVQPAAQHTEQAPIKSEKAGKVPQPKVGHVASGQLPDRLSALSISQSKQPSQPSSIGSLKISCLRSSPSSMQNEPSQASAAKSLSDQHWMAPQQASCRAFSNKEDDLDDDDLCIVCWEKAREIIFYHCMHMCACQGCAGDIIAAGALCPMCRANIHSIIKARF</sequence>
<gene>
    <name evidence="7" type="primary">g5575</name>
    <name evidence="7" type="ORF">VP750_LOCUS4772</name>
</gene>
<keyword evidence="2 4" id="KW-0863">Zinc-finger</keyword>
<dbReference type="InterPro" id="IPR051652">
    <property type="entry name" value="MDM2_MDM4_MUL1"/>
</dbReference>
<evidence type="ECO:0000256" key="3">
    <source>
        <dbReference type="ARBA" id="ARBA00022833"/>
    </source>
</evidence>
<dbReference type="PROSITE" id="PS50089">
    <property type="entry name" value="ZF_RING_2"/>
    <property type="match status" value="1"/>
</dbReference>
<feature type="compositionally biased region" description="Polar residues" evidence="5">
    <location>
        <begin position="1191"/>
        <end position="1202"/>
    </location>
</feature>
<feature type="compositionally biased region" description="Basic residues" evidence="5">
    <location>
        <begin position="1031"/>
        <end position="1041"/>
    </location>
</feature>
<dbReference type="PANTHER" id="PTHR12183">
    <property type="entry name" value="MITOCHONDRIAL UBIQUITIN LIGASE ACTIVATOR OF NFKB 1"/>
    <property type="match status" value="1"/>
</dbReference>
<dbReference type="EMBL" id="CAXHTA020000008">
    <property type="protein sequence ID" value="CAL5223113.1"/>
    <property type="molecule type" value="Genomic_DNA"/>
</dbReference>
<dbReference type="Gene3D" id="3.30.40.10">
    <property type="entry name" value="Zinc/RING finger domain, C3HC4 (zinc finger)"/>
    <property type="match status" value="1"/>
</dbReference>
<evidence type="ECO:0000256" key="2">
    <source>
        <dbReference type="ARBA" id="ARBA00022771"/>
    </source>
</evidence>
<reference evidence="7 8" key="1">
    <citation type="submission" date="2024-06" db="EMBL/GenBank/DDBJ databases">
        <authorList>
            <person name="Kraege A."/>
            <person name="Thomma B."/>
        </authorList>
    </citation>
    <scope>NUCLEOTIDE SEQUENCE [LARGE SCALE GENOMIC DNA]</scope>
</reference>
<dbReference type="SUPFAM" id="SSF57850">
    <property type="entry name" value="RING/U-box"/>
    <property type="match status" value="1"/>
</dbReference>
<protein>
    <submittedName>
        <fullName evidence="7">G5575 protein</fullName>
    </submittedName>
</protein>
<dbReference type="PANTHER" id="PTHR12183:SF32">
    <property type="entry name" value="MITOCHONDRIAL E3 UBIQUITIN PROTEIN LIGASE 1"/>
    <property type="match status" value="1"/>
</dbReference>
<comment type="caution">
    <text evidence="7">The sequence shown here is derived from an EMBL/GenBank/DDBJ whole genome shotgun (WGS) entry which is preliminary data.</text>
</comment>
<feature type="region of interest" description="Disordered" evidence="5">
    <location>
        <begin position="923"/>
        <end position="968"/>
    </location>
</feature>
<feature type="region of interest" description="Disordered" evidence="5">
    <location>
        <begin position="987"/>
        <end position="1246"/>
    </location>
</feature>
<keyword evidence="3" id="KW-0862">Zinc</keyword>
<feature type="compositionally biased region" description="Basic and acidic residues" evidence="5">
    <location>
        <begin position="1056"/>
        <end position="1068"/>
    </location>
</feature>
<dbReference type="InterPro" id="IPR013083">
    <property type="entry name" value="Znf_RING/FYVE/PHD"/>
</dbReference>
<dbReference type="Proteomes" id="UP001497392">
    <property type="component" value="Unassembled WGS sequence"/>
</dbReference>
<dbReference type="Pfam" id="PF13920">
    <property type="entry name" value="zf-C3HC4_3"/>
    <property type="match status" value="1"/>
</dbReference>
<evidence type="ECO:0000256" key="1">
    <source>
        <dbReference type="ARBA" id="ARBA00022723"/>
    </source>
</evidence>
<keyword evidence="8" id="KW-1185">Reference proteome</keyword>
<feature type="compositionally biased region" description="Low complexity" evidence="5">
    <location>
        <begin position="20"/>
        <end position="34"/>
    </location>
</feature>
<feature type="region of interest" description="Disordered" evidence="5">
    <location>
        <begin position="1"/>
        <end position="65"/>
    </location>
</feature>
<accession>A0ABP1FT64</accession>
<evidence type="ECO:0000313" key="8">
    <source>
        <dbReference type="Proteomes" id="UP001497392"/>
    </source>
</evidence>
<evidence type="ECO:0000256" key="4">
    <source>
        <dbReference type="PROSITE-ProRule" id="PRU00175"/>
    </source>
</evidence>
<dbReference type="InterPro" id="IPR001841">
    <property type="entry name" value="Znf_RING"/>
</dbReference>
<evidence type="ECO:0000313" key="7">
    <source>
        <dbReference type="EMBL" id="CAL5223113.1"/>
    </source>
</evidence>
<feature type="compositionally biased region" description="Low complexity" evidence="5">
    <location>
        <begin position="1042"/>
        <end position="1053"/>
    </location>
</feature>
<proteinExistence type="predicted"/>
<name>A0ABP1FT64_9CHLO</name>
<evidence type="ECO:0000259" key="6">
    <source>
        <dbReference type="PROSITE" id="PS50089"/>
    </source>
</evidence>
<feature type="domain" description="RING-type" evidence="6">
    <location>
        <begin position="1327"/>
        <end position="1366"/>
    </location>
</feature>